<dbReference type="Pfam" id="PF00822">
    <property type="entry name" value="PMP22_Claudin"/>
    <property type="match status" value="1"/>
</dbReference>
<evidence type="ECO:0000256" key="2">
    <source>
        <dbReference type="ARBA" id="ARBA00004651"/>
    </source>
</evidence>
<sequence length="203" mass="21893">MANSGLQLLGFILSLVGLAATISATFMVQWKKQSQSKAHRVYEGLWMTCSGNERTTCDPHDSVLKLPPEVQATRAVLLFSILLSAVAVMISIVGMKCTHFMDAKPSSKSLAALIGGILFMSSGLLTIIITSWYVKMIVNSSQQTHRLQSLEFGKAVFVSGFGGFLTMGGGAFLSCRRCSKRQAAQSISSNHLLPTAIPKSNYV</sequence>
<dbReference type="RefSeq" id="XP_020452442.1">
    <property type="nucleotide sequence ID" value="XM_020596786.1"/>
</dbReference>
<dbReference type="InterPro" id="IPR006187">
    <property type="entry name" value="Claudin"/>
</dbReference>
<evidence type="ECO:0000256" key="5">
    <source>
        <dbReference type="ARBA" id="ARBA00022475"/>
    </source>
</evidence>
<dbReference type="GO" id="GO:0005923">
    <property type="term" value="C:bicellular tight junction"/>
    <property type="evidence" value="ECO:0007669"/>
    <property type="project" value="UniProtKB-SubCell"/>
</dbReference>
<name>A0A3Q3K8G3_MONAL</name>
<keyword evidence="9 10" id="KW-0472">Membrane</keyword>
<keyword evidence="5" id="KW-1003">Cell membrane</keyword>
<dbReference type="PRINTS" id="PR01077">
    <property type="entry name" value="CLAUDIN"/>
</dbReference>
<dbReference type="OrthoDB" id="8928700at2759"/>
<dbReference type="GeneID" id="109958267"/>
<dbReference type="GO" id="GO:0005198">
    <property type="term" value="F:structural molecule activity"/>
    <property type="evidence" value="ECO:0007669"/>
    <property type="project" value="InterPro"/>
</dbReference>
<dbReference type="AlphaFoldDB" id="A0A3Q3K8G3"/>
<keyword evidence="4" id="KW-0796">Tight junction</keyword>
<dbReference type="Ensembl" id="ENSMALT00000026059.1">
    <property type="protein sequence ID" value="ENSMALP00000025585.1"/>
    <property type="gene ID" value="ENSMALG00000017795.1"/>
</dbReference>
<evidence type="ECO:0000313" key="12">
    <source>
        <dbReference type="Proteomes" id="UP000261600"/>
    </source>
</evidence>
<evidence type="ECO:0000256" key="7">
    <source>
        <dbReference type="ARBA" id="ARBA00022949"/>
    </source>
</evidence>
<dbReference type="GO" id="GO:0005886">
    <property type="term" value="C:plasma membrane"/>
    <property type="evidence" value="ECO:0007669"/>
    <property type="project" value="UniProtKB-SubCell"/>
</dbReference>
<feature type="transmembrane region" description="Helical" evidence="10">
    <location>
        <begin position="110"/>
        <end position="134"/>
    </location>
</feature>
<reference evidence="11" key="1">
    <citation type="submission" date="2025-05" db="UniProtKB">
        <authorList>
            <consortium name="Ensembl"/>
        </authorList>
    </citation>
    <scope>IDENTIFICATION</scope>
</reference>
<comment type="subcellular location">
    <subcellularLocation>
        <location evidence="1">Cell junction</location>
        <location evidence="1">Tight junction</location>
    </subcellularLocation>
    <subcellularLocation>
        <location evidence="2">Cell membrane</location>
        <topology evidence="2">Multi-pass membrane protein</topology>
    </subcellularLocation>
</comment>
<evidence type="ECO:0000256" key="3">
    <source>
        <dbReference type="ARBA" id="ARBA00008295"/>
    </source>
</evidence>
<evidence type="ECO:0000256" key="10">
    <source>
        <dbReference type="SAM" id="Phobius"/>
    </source>
</evidence>
<evidence type="ECO:0000256" key="1">
    <source>
        <dbReference type="ARBA" id="ARBA00004435"/>
    </source>
</evidence>
<evidence type="ECO:0000313" key="11">
    <source>
        <dbReference type="Ensembl" id="ENSMALP00000025585.1"/>
    </source>
</evidence>
<comment type="similarity">
    <text evidence="3">Belongs to the claudin family.</text>
</comment>
<evidence type="ECO:0000256" key="6">
    <source>
        <dbReference type="ARBA" id="ARBA00022692"/>
    </source>
</evidence>
<dbReference type="Proteomes" id="UP000261600">
    <property type="component" value="Unplaced"/>
</dbReference>
<dbReference type="STRING" id="43700.ENSMALP00000025592"/>
<proteinExistence type="inferred from homology"/>
<keyword evidence="7" id="KW-0965">Cell junction</keyword>
<protein>
    <recommendedName>
        <fullName evidence="13">Claudin</fullName>
    </recommendedName>
</protein>
<evidence type="ECO:0000256" key="8">
    <source>
        <dbReference type="ARBA" id="ARBA00022989"/>
    </source>
</evidence>
<dbReference type="InterPro" id="IPR004031">
    <property type="entry name" value="PMP22/EMP/MP20/Claudin"/>
</dbReference>
<keyword evidence="6 10" id="KW-0812">Transmembrane</keyword>
<dbReference type="Ensembl" id="ENSMALT00000026066.1">
    <property type="protein sequence ID" value="ENSMALP00000025592.1"/>
    <property type="gene ID" value="ENSMALG00000017795.1"/>
</dbReference>
<dbReference type="KEGG" id="malb:109958267"/>
<keyword evidence="8 10" id="KW-1133">Transmembrane helix</keyword>
<evidence type="ECO:0000256" key="9">
    <source>
        <dbReference type="ARBA" id="ARBA00023136"/>
    </source>
</evidence>
<dbReference type="PANTHER" id="PTHR12002">
    <property type="entry name" value="CLAUDIN"/>
    <property type="match status" value="1"/>
</dbReference>
<feature type="transmembrane region" description="Helical" evidence="10">
    <location>
        <begin position="155"/>
        <end position="173"/>
    </location>
</feature>
<feature type="transmembrane region" description="Helical" evidence="10">
    <location>
        <begin position="6"/>
        <end position="30"/>
    </location>
</feature>
<accession>A0A3Q3K8G3</accession>
<feature type="transmembrane region" description="Helical" evidence="10">
    <location>
        <begin position="75"/>
        <end position="95"/>
    </location>
</feature>
<evidence type="ECO:0000256" key="4">
    <source>
        <dbReference type="ARBA" id="ARBA00022427"/>
    </source>
</evidence>
<evidence type="ECO:0008006" key="13">
    <source>
        <dbReference type="Google" id="ProtNLM"/>
    </source>
</evidence>
<organism evidence="11 12">
    <name type="scientific">Monopterus albus</name>
    <name type="common">Swamp eel</name>
    <dbReference type="NCBI Taxonomy" id="43700"/>
    <lineage>
        <taxon>Eukaryota</taxon>
        <taxon>Metazoa</taxon>
        <taxon>Chordata</taxon>
        <taxon>Craniata</taxon>
        <taxon>Vertebrata</taxon>
        <taxon>Euteleostomi</taxon>
        <taxon>Actinopterygii</taxon>
        <taxon>Neopterygii</taxon>
        <taxon>Teleostei</taxon>
        <taxon>Neoteleostei</taxon>
        <taxon>Acanthomorphata</taxon>
        <taxon>Anabantaria</taxon>
        <taxon>Synbranchiformes</taxon>
        <taxon>Synbranchidae</taxon>
        <taxon>Monopterus</taxon>
    </lineage>
</organism>
<keyword evidence="12" id="KW-1185">Reference proteome</keyword>
<dbReference type="Gene3D" id="1.20.140.150">
    <property type="match status" value="1"/>
</dbReference>